<evidence type="ECO:0000256" key="1">
    <source>
        <dbReference type="ARBA" id="ARBA00024195"/>
    </source>
</evidence>
<comment type="similarity">
    <text evidence="1">Belongs to the peptidase S1 family. CLIP subfamily.</text>
</comment>
<dbReference type="InterPro" id="IPR001254">
    <property type="entry name" value="Trypsin_dom"/>
</dbReference>
<dbReference type="Proteomes" id="UP001153620">
    <property type="component" value="Chromosome 3"/>
</dbReference>
<dbReference type="InterPro" id="IPR043504">
    <property type="entry name" value="Peptidase_S1_PA_chymotrypsin"/>
</dbReference>
<dbReference type="PANTHER" id="PTHR24260">
    <property type="match status" value="1"/>
</dbReference>
<dbReference type="Gene3D" id="2.40.10.10">
    <property type="entry name" value="Trypsin-like serine proteases"/>
    <property type="match status" value="1"/>
</dbReference>
<proteinExistence type="inferred from homology"/>
<dbReference type="AlphaFoldDB" id="A0A9N9S5V7"/>
<dbReference type="EMBL" id="OU895879">
    <property type="protein sequence ID" value="CAG9808807.1"/>
    <property type="molecule type" value="Genomic_DNA"/>
</dbReference>
<name>A0A9N9S5V7_9DIPT</name>
<keyword evidence="2" id="KW-0732">Signal</keyword>
<reference evidence="4" key="1">
    <citation type="submission" date="2022-01" db="EMBL/GenBank/DDBJ databases">
        <authorList>
            <person name="King R."/>
        </authorList>
    </citation>
    <scope>NUCLEOTIDE SEQUENCE</scope>
</reference>
<dbReference type="InterPro" id="IPR009003">
    <property type="entry name" value="Peptidase_S1_PA"/>
</dbReference>
<evidence type="ECO:0000313" key="4">
    <source>
        <dbReference type="EMBL" id="CAG9808807.1"/>
    </source>
</evidence>
<dbReference type="GO" id="GO:0006508">
    <property type="term" value="P:proteolysis"/>
    <property type="evidence" value="ECO:0007669"/>
    <property type="project" value="InterPro"/>
</dbReference>
<feature type="signal peptide" evidence="2">
    <location>
        <begin position="1"/>
        <end position="22"/>
    </location>
</feature>
<protein>
    <recommendedName>
        <fullName evidence="3">Peptidase S1 domain-containing protein</fullName>
    </recommendedName>
</protein>
<dbReference type="InterPro" id="IPR051333">
    <property type="entry name" value="CLIP_Serine_Protease"/>
</dbReference>
<dbReference type="SUPFAM" id="SSF50494">
    <property type="entry name" value="Trypsin-like serine proteases"/>
    <property type="match status" value="1"/>
</dbReference>
<feature type="domain" description="Peptidase S1" evidence="3">
    <location>
        <begin position="20"/>
        <end position="233"/>
    </location>
</feature>
<keyword evidence="5" id="KW-1185">Reference proteome</keyword>
<organism evidence="4 5">
    <name type="scientific">Chironomus riparius</name>
    <dbReference type="NCBI Taxonomy" id="315576"/>
    <lineage>
        <taxon>Eukaryota</taxon>
        <taxon>Metazoa</taxon>
        <taxon>Ecdysozoa</taxon>
        <taxon>Arthropoda</taxon>
        <taxon>Hexapoda</taxon>
        <taxon>Insecta</taxon>
        <taxon>Pterygota</taxon>
        <taxon>Neoptera</taxon>
        <taxon>Endopterygota</taxon>
        <taxon>Diptera</taxon>
        <taxon>Nematocera</taxon>
        <taxon>Chironomoidea</taxon>
        <taxon>Chironomidae</taxon>
        <taxon>Chironominae</taxon>
        <taxon>Chironomus</taxon>
    </lineage>
</organism>
<dbReference type="GO" id="GO:0004252">
    <property type="term" value="F:serine-type endopeptidase activity"/>
    <property type="evidence" value="ECO:0007669"/>
    <property type="project" value="InterPro"/>
</dbReference>
<reference evidence="4" key="2">
    <citation type="submission" date="2022-10" db="EMBL/GenBank/DDBJ databases">
        <authorList>
            <consortium name="ENA_rothamsted_submissions"/>
            <consortium name="culmorum"/>
            <person name="King R."/>
        </authorList>
    </citation>
    <scope>NUCLEOTIDE SEQUENCE</scope>
</reference>
<evidence type="ECO:0000313" key="5">
    <source>
        <dbReference type="Proteomes" id="UP001153620"/>
    </source>
</evidence>
<dbReference type="PANTHER" id="PTHR24260:SF145">
    <property type="entry name" value="FI17609P1-RELATED"/>
    <property type="match status" value="1"/>
</dbReference>
<evidence type="ECO:0000259" key="3">
    <source>
        <dbReference type="PROSITE" id="PS50240"/>
    </source>
</evidence>
<gene>
    <name evidence="4" type="ORF">CHIRRI_LOCUS11643</name>
</gene>
<feature type="chain" id="PRO_5040376234" description="Peptidase S1 domain-containing protein" evidence="2">
    <location>
        <begin position="23"/>
        <end position="233"/>
    </location>
</feature>
<dbReference type="PROSITE" id="PS50240">
    <property type="entry name" value="TRYPSIN_DOM"/>
    <property type="match status" value="1"/>
</dbReference>
<dbReference type="Pfam" id="PF00089">
    <property type="entry name" value="Trypsin"/>
    <property type="match status" value="1"/>
</dbReference>
<accession>A0A9N9S5V7</accession>
<dbReference type="SMART" id="SM00020">
    <property type="entry name" value="Tryp_SPc"/>
    <property type="match status" value="1"/>
</dbReference>
<sequence>MKAKKLFVIFAVILLSIQAICGQAVWHGFPFTVALHSQSSRCTGSLISRRAILTISDCLIESTTLVILGAADASYTDESTQVRFHVGAETYRHDPNSPLAIIRFSPQIAFFNNYINQITIPFSTPDALYEDVDATVLGFLEEPVVPDAVYSWRVRTIQNQDCTIAHPDIESEHICVADALHCIINSGSPLVFLNNSRFEQIGIVFRSNRCGGGNNRSIFLRITPFFNFIRANM</sequence>
<evidence type="ECO:0000256" key="2">
    <source>
        <dbReference type="SAM" id="SignalP"/>
    </source>
</evidence>